<evidence type="ECO:0000256" key="4">
    <source>
        <dbReference type="ARBA" id="ARBA00022737"/>
    </source>
</evidence>
<feature type="domain" description="C2H2-type" evidence="11">
    <location>
        <begin position="310"/>
        <end position="337"/>
    </location>
</feature>
<dbReference type="PROSITE" id="PS50804">
    <property type="entry name" value="SCAN_BOX"/>
    <property type="match status" value="1"/>
</dbReference>
<evidence type="ECO:0000259" key="11">
    <source>
        <dbReference type="PROSITE" id="PS50157"/>
    </source>
</evidence>
<dbReference type="Pfam" id="PF00096">
    <property type="entry name" value="zf-C2H2"/>
    <property type="match status" value="4"/>
</dbReference>
<proteinExistence type="inferred from homology"/>
<feature type="region of interest" description="Disordered" evidence="10">
    <location>
        <begin position="158"/>
        <end position="210"/>
    </location>
</feature>
<dbReference type="GO" id="GO:0008270">
    <property type="term" value="F:zinc ion binding"/>
    <property type="evidence" value="ECO:0007669"/>
    <property type="project" value="UniProtKB-KW"/>
</dbReference>
<dbReference type="EMBL" id="LWLT01000022">
    <property type="status" value="NOT_ANNOTATED_CDS"/>
    <property type="molecule type" value="Genomic_DNA"/>
</dbReference>
<comment type="similarity">
    <text evidence="2">Belongs to the krueppel C2H2-type zinc-finger protein family.</text>
</comment>
<accession>A0A452FDZ7</accession>
<dbReference type="AlphaFoldDB" id="A0A452FDZ7"/>
<evidence type="ECO:0000313" key="13">
    <source>
        <dbReference type="Ensembl" id="ENSCHIP00000022496.1"/>
    </source>
</evidence>
<dbReference type="GO" id="GO:0000981">
    <property type="term" value="F:DNA-binding transcription factor activity, RNA polymerase II-specific"/>
    <property type="evidence" value="ECO:0007669"/>
    <property type="project" value="TreeGrafter"/>
</dbReference>
<reference evidence="13" key="3">
    <citation type="submission" date="2025-09" db="UniProtKB">
        <authorList>
            <consortium name="Ensembl"/>
        </authorList>
    </citation>
    <scope>IDENTIFICATION</scope>
</reference>
<name>A0A452FDZ7_CAPHI</name>
<dbReference type="PANTHER" id="PTHR23226:SF54">
    <property type="entry name" value="ZINC FINGER PROTEIN 232"/>
    <property type="match status" value="1"/>
</dbReference>
<feature type="domain" description="C2H2-type" evidence="11">
    <location>
        <begin position="252"/>
        <end position="281"/>
    </location>
</feature>
<dbReference type="FunFam" id="3.30.160.60:FF:000710">
    <property type="entry name" value="Zinc finger protein 768"/>
    <property type="match status" value="1"/>
</dbReference>
<dbReference type="FunFam" id="3.30.160.60:FF:001498">
    <property type="entry name" value="Zinc finger protein 404"/>
    <property type="match status" value="1"/>
</dbReference>
<dbReference type="Pfam" id="PF02023">
    <property type="entry name" value="SCAN"/>
    <property type="match status" value="1"/>
</dbReference>
<dbReference type="CDD" id="cd07936">
    <property type="entry name" value="SCAN"/>
    <property type="match status" value="1"/>
</dbReference>
<dbReference type="PROSITE" id="PS50157">
    <property type="entry name" value="ZINC_FINGER_C2H2_2"/>
    <property type="match status" value="5"/>
</dbReference>
<feature type="domain" description="C2H2-type" evidence="11">
    <location>
        <begin position="226"/>
        <end position="253"/>
    </location>
</feature>
<dbReference type="Gene3D" id="1.10.4020.10">
    <property type="entry name" value="DNA breaking-rejoining enzymes"/>
    <property type="match status" value="1"/>
</dbReference>
<gene>
    <name evidence="13" type="primary">ZNF232</name>
</gene>
<evidence type="ECO:0000256" key="7">
    <source>
        <dbReference type="ARBA" id="ARBA00023242"/>
    </source>
</evidence>
<organism evidence="13 14">
    <name type="scientific">Capra hircus</name>
    <name type="common">Goat</name>
    <dbReference type="NCBI Taxonomy" id="9925"/>
    <lineage>
        <taxon>Eukaryota</taxon>
        <taxon>Metazoa</taxon>
        <taxon>Chordata</taxon>
        <taxon>Craniata</taxon>
        <taxon>Vertebrata</taxon>
        <taxon>Euteleostomi</taxon>
        <taxon>Mammalia</taxon>
        <taxon>Eutheria</taxon>
        <taxon>Laurasiatheria</taxon>
        <taxon>Artiodactyla</taxon>
        <taxon>Ruminantia</taxon>
        <taxon>Pecora</taxon>
        <taxon>Bovidae</taxon>
        <taxon>Caprinae</taxon>
        <taxon>Capra</taxon>
    </lineage>
</organism>
<feature type="domain" description="C2H2-type" evidence="11">
    <location>
        <begin position="338"/>
        <end position="365"/>
    </location>
</feature>
<keyword evidence="7 9" id="KW-0539">Nucleus</keyword>
<keyword evidence="6" id="KW-0862">Zinc</keyword>
<evidence type="ECO:0000256" key="2">
    <source>
        <dbReference type="ARBA" id="ARBA00006991"/>
    </source>
</evidence>
<keyword evidence="5 8" id="KW-0863">Zinc-finger</keyword>
<dbReference type="FunFam" id="3.30.160.60:FF:002343">
    <property type="entry name" value="Zinc finger protein 33A"/>
    <property type="match status" value="1"/>
</dbReference>
<dbReference type="FunFam" id="1.10.4020.10:FF:000001">
    <property type="entry name" value="zinc finger protein 263 isoform X1"/>
    <property type="match status" value="1"/>
</dbReference>
<dbReference type="GeneTree" id="ENSGT00940000163214"/>
<keyword evidence="14" id="KW-1185">Reference proteome</keyword>
<evidence type="ECO:0000313" key="14">
    <source>
        <dbReference type="Proteomes" id="UP000291000"/>
    </source>
</evidence>
<evidence type="ECO:0000259" key="12">
    <source>
        <dbReference type="PROSITE" id="PS50804"/>
    </source>
</evidence>
<evidence type="ECO:0000256" key="6">
    <source>
        <dbReference type="ARBA" id="ARBA00022833"/>
    </source>
</evidence>
<comment type="subcellular location">
    <subcellularLocation>
        <location evidence="1 9">Nucleus</location>
    </subcellularLocation>
</comment>
<dbReference type="SMART" id="SM00431">
    <property type="entry name" value="SCAN"/>
    <property type="match status" value="1"/>
</dbReference>
<dbReference type="SUPFAM" id="SSF47353">
    <property type="entry name" value="Retrovirus capsid dimerization domain-like"/>
    <property type="match status" value="1"/>
</dbReference>
<dbReference type="SMART" id="SM00355">
    <property type="entry name" value="ZnF_C2H2"/>
    <property type="match status" value="5"/>
</dbReference>
<dbReference type="FunFam" id="3.30.160.60:FF:001158">
    <property type="entry name" value="zinc finger protein 22"/>
    <property type="match status" value="1"/>
</dbReference>
<sequence>CENRLHGNHSPSQEIFRQRFRQLCYQETPGPREALRQLRALCCERLRSESHSKEQILEVLVLDQFLTILPKEFQSWVRGHHRKSGEKAVTVLEDLEKGLNEPGPQVPGLACGPAWEERKEKAALGAAQEKPSFQLQPMEPWPFPESVYLQFPSNVAEDDAETKDKGCSEKTTSTATFEATSEGEGPLEQQQRNLKRERLRESPTQGKSFRQMTVAHKTTPTGKKDHKCSECGKAFIYNSHLIIHQRIHSGEKICKYSDCGKMFNQSSSLIQHQRIHTGEKPYKCYACAKSSRRSAHLVQHQRIHSGEKPYKCNECGKAFSQSSYLSQCLRIHNGEKPFICKECGKAYRWSSKLIRHQRVHAREEPSLWTEGEKVFRQSCTFV</sequence>
<reference evidence="13" key="2">
    <citation type="submission" date="2025-08" db="UniProtKB">
        <authorList>
            <consortium name="Ensembl"/>
        </authorList>
    </citation>
    <scope>IDENTIFICATION</scope>
</reference>
<feature type="domain" description="C2H2-type" evidence="11">
    <location>
        <begin position="282"/>
        <end position="309"/>
    </location>
</feature>
<dbReference type="GO" id="GO:0000978">
    <property type="term" value="F:RNA polymerase II cis-regulatory region sequence-specific DNA binding"/>
    <property type="evidence" value="ECO:0007669"/>
    <property type="project" value="TreeGrafter"/>
</dbReference>
<dbReference type="Gene3D" id="3.30.160.60">
    <property type="entry name" value="Classic Zinc Finger"/>
    <property type="match status" value="5"/>
</dbReference>
<dbReference type="GO" id="GO:0005654">
    <property type="term" value="C:nucleoplasm"/>
    <property type="evidence" value="ECO:0007669"/>
    <property type="project" value="Ensembl"/>
</dbReference>
<dbReference type="PROSITE" id="PS00028">
    <property type="entry name" value="ZINC_FINGER_C2H2_1"/>
    <property type="match status" value="3"/>
</dbReference>
<dbReference type="OMA" id="QVLCCEW"/>
<dbReference type="PANTHER" id="PTHR23226">
    <property type="entry name" value="ZINC FINGER AND SCAN DOMAIN-CONTAINING"/>
    <property type="match status" value="1"/>
</dbReference>
<evidence type="ECO:0000256" key="5">
    <source>
        <dbReference type="ARBA" id="ARBA00022771"/>
    </source>
</evidence>
<dbReference type="STRING" id="9925.ENSCHIP00000022496"/>
<dbReference type="GO" id="GO:0005829">
    <property type="term" value="C:cytosol"/>
    <property type="evidence" value="ECO:0007669"/>
    <property type="project" value="Ensembl"/>
</dbReference>
<dbReference type="FunFam" id="3.30.160.60:FF:000688">
    <property type="entry name" value="zinc finger protein 197 isoform X1"/>
    <property type="match status" value="1"/>
</dbReference>
<reference evidence="13 14" key="1">
    <citation type="submission" date="2016-04" db="EMBL/GenBank/DDBJ databases">
        <title>Polished mammalian reference genomes with single-molecule sequencing and chromosome conformation capture applied to the Capra hircus genome.</title>
        <authorList>
            <person name="Bickhart D.M."/>
            <person name="Koren S."/>
            <person name="Rosen B."/>
            <person name="Hastie A."/>
            <person name="Liachko I."/>
            <person name="Sullivan S.T."/>
            <person name="Burton J."/>
            <person name="Sayre B.L."/>
            <person name="Huson H.J."/>
            <person name="Lee J."/>
            <person name="Lam E."/>
            <person name="Kelley C.M."/>
            <person name="Hutchison J.L."/>
            <person name="Zhou Y."/>
            <person name="Sun J."/>
            <person name="Crisa A."/>
            <person name="Schwartz J.C."/>
            <person name="Hammond J.A."/>
            <person name="Schroeder S.G."/>
            <person name="Liu G.E."/>
            <person name="Dunham M."/>
            <person name="Shendure J."/>
            <person name="Sonstegard T.S."/>
            <person name="Phillippy A.M."/>
            <person name="Van Tassell C.P."/>
            <person name="Smith T.P."/>
        </authorList>
    </citation>
    <scope>NUCLEOTIDE SEQUENCE [LARGE SCALE GENOMIC DNA]</scope>
</reference>
<dbReference type="InterPro" id="IPR038269">
    <property type="entry name" value="SCAN_sf"/>
</dbReference>
<evidence type="ECO:0000256" key="1">
    <source>
        <dbReference type="ARBA" id="ARBA00004123"/>
    </source>
</evidence>
<dbReference type="InterPro" id="IPR036236">
    <property type="entry name" value="Znf_C2H2_sf"/>
</dbReference>
<dbReference type="InterPro" id="IPR013087">
    <property type="entry name" value="Znf_C2H2_type"/>
</dbReference>
<keyword evidence="4" id="KW-0677">Repeat</keyword>
<protein>
    <submittedName>
        <fullName evidence="13">Zinc finger protein 232</fullName>
    </submittedName>
</protein>
<dbReference type="Proteomes" id="UP000291000">
    <property type="component" value="Chromosome 19"/>
</dbReference>
<feature type="domain" description="SCAN box" evidence="12">
    <location>
        <begin position="17"/>
        <end position="99"/>
    </location>
</feature>
<evidence type="ECO:0000256" key="8">
    <source>
        <dbReference type="PROSITE-ProRule" id="PRU00042"/>
    </source>
</evidence>
<evidence type="ECO:0000256" key="10">
    <source>
        <dbReference type="SAM" id="MobiDB-lite"/>
    </source>
</evidence>
<evidence type="ECO:0000256" key="9">
    <source>
        <dbReference type="PROSITE-ProRule" id="PRU00187"/>
    </source>
</evidence>
<keyword evidence="3" id="KW-0479">Metal-binding</keyword>
<dbReference type="Ensembl" id="ENSCHIT00000030356.1">
    <property type="protein sequence ID" value="ENSCHIP00000022496.1"/>
    <property type="gene ID" value="ENSCHIG00000020438.1"/>
</dbReference>
<dbReference type="InterPro" id="IPR003309">
    <property type="entry name" value="SCAN_dom"/>
</dbReference>
<feature type="compositionally biased region" description="Low complexity" evidence="10">
    <location>
        <begin position="169"/>
        <end position="182"/>
    </location>
</feature>
<evidence type="ECO:0000256" key="3">
    <source>
        <dbReference type="ARBA" id="ARBA00022723"/>
    </source>
</evidence>
<dbReference type="SUPFAM" id="SSF57667">
    <property type="entry name" value="beta-beta-alpha zinc fingers"/>
    <property type="match status" value="3"/>
</dbReference>